<evidence type="ECO:0000313" key="3">
    <source>
        <dbReference type="Proteomes" id="UP000515312"/>
    </source>
</evidence>
<proteinExistence type="predicted"/>
<feature type="transmembrane region" description="Helical" evidence="1">
    <location>
        <begin position="56"/>
        <end position="78"/>
    </location>
</feature>
<keyword evidence="3" id="KW-1185">Reference proteome</keyword>
<organism evidence="2 3">
    <name type="scientific">Alloacidobacterium dinghuense</name>
    <dbReference type="NCBI Taxonomy" id="2763107"/>
    <lineage>
        <taxon>Bacteria</taxon>
        <taxon>Pseudomonadati</taxon>
        <taxon>Acidobacteriota</taxon>
        <taxon>Terriglobia</taxon>
        <taxon>Terriglobales</taxon>
        <taxon>Acidobacteriaceae</taxon>
        <taxon>Alloacidobacterium</taxon>
    </lineage>
</organism>
<feature type="transmembrane region" description="Helical" evidence="1">
    <location>
        <begin position="30"/>
        <end position="49"/>
    </location>
</feature>
<name>A0A7G8BM20_9BACT</name>
<sequence>MAKTTVCYGVVLILLGIFGFVATGHHAPTALIPAFVGLILAILGFLAITEDAKKRMLFMHIAVTVGLLGFLSTIPYVYKYIRMLQGWQYPRPRAIEEATAMSVLLLIFVIFCVRSFIAARRARA</sequence>
<dbReference type="EMBL" id="CP060394">
    <property type="protein sequence ID" value="QNI33590.1"/>
    <property type="molecule type" value="Genomic_DNA"/>
</dbReference>
<feature type="transmembrane region" description="Helical" evidence="1">
    <location>
        <begin position="98"/>
        <end position="117"/>
    </location>
</feature>
<gene>
    <name evidence="2" type="ORF">H7849_06515</name>
</gene>
<accession>A0A7G8BM20</accession>
<keyword evidence="1" id="KW-1133">Transmembrane helix</keyword>
<keyword evidence="1" id="KW-0812">Transmembrane</keyword>
<evidence type="ECO:0000256" key="1">
    <source>
        <dbReference type="SAM" id="Phobius"/>
    </source>
</evidence>
<protein>
    <submittedName>
        <fullName evidence="2">Uncharacterized protein</fullName>
    </submittedName>
</protein>
<evidence type="ECO:0000313" key="2">
    <source>
        <dbReference type="EMBL" id="QNI33590.1"/>
    </source>
</evidence>
<dbReference type="AlphaFoldDB" id="A0A7G8BM20"/>
<dbReference type="RefSeq" id="WP_186745123.1">
    <property type="nucleotide sequence ID" value="NZ_CP060394.1"/>
</dbReference>
<keyword evidence="1" id="KW-0472">Membrane</keyword>
<dbReference type="Proteomes" id="UP000515312">
    <property type="component" value="Chromosome"/>
</dbReference>
<feature type="transmembrane region" description="Helical" evidence="1">
    <location>
        <begin position="7"/>
        <end position="24"/>
    </location>
</feature>
<reference evidence="2 3" key="1">
    <citation type="submission" date="2020-08" db="EMBL/GenBank/DDBJ databases">
        <title>Edaphobacter telluris sp. nov. and Acidobacterium dinghuensis sp. nov., two acidobacteria isolated from forest soil.</title>
        <authorList>
            <person name="Fu J."/>
            <person name="Qiu L."/>
        </authorList>
    </citation>
    <scope>NUCLEOTIDE SEQUENCE [LARGE SCALE GENOMIC DNA]</scope>
    <source>
        <strain evidence="2">4Y35</strain>
    </source>
</reference>
<dbReference type="KEGG" id="adin:H7849_06515"/>